<sequence length="246" mass="25909">MTEKGVSFEGGLGEALNATTSGAPKAAFRTTPSAAELAYSEAEGYADRGLAEHKTGHHLEEHWKKGYGGLRPEGEDEEEEAQRLRELQQRSSPGLVQRAVGAAVSAAAAVAAAVLPESVQAMLPAALKPSAFKSSPSAAELAYSEVEGYADRGLAEHKTPGHHLEGHWKKGYGGLRPEGEDWEEEQQRLRELEARQAGGGMVQRAKETVASAAATASEKAGGMLQAGELCCNEAAKEAAGMESKQQ</sequence>
<evidence type="ECO:0000256" key="1">
    <source>
        <dbReference type="SAM" id="MobiDB-lite"/>
    </source>
</evidence>
<name>A0A2P6V4U5_9CHLO</name>
<dbReference type="OrthoDB" id="10408651at2759"/>
<dbReference type="EMBL" id="LHPF02000029">
    <property type="protein sequence ID" value="PSC69108.1"/>
    <property type="molecule type" value="Genomic_DNA"/>
</dbReference>
<evidence type="ECO:0000313" key="3">
    <source>
        <dbReference type="Proteomes" id="UP000239649"/>
    </source>
</evidence>
<dbReference type="AlphaFoldDB" id="A0A2P6V4U5"/>
<accession>A0A2P6V4U5</accession>
<keyword evidence="3" id="KW-1185">Reference proteome</keyword>
<reference evidence="2 3" key="1">
    <citation type="journal article" date="2018" name="Plant J.">
        <title>Genome sequences of Chlorella sorokiniana UTEX 1602 and Micractinium conductrix SAG 241.80: implications to maltose excretion by a green alga.</title>
        <authorList>
            <person name="Arriola M.B."/>
            <person name="Velmurugan N."/>
            <person name="Zhang Y."/>
            <person name="Plunkett M.H."/>
            <person name="Hondzo H."/>
            <person name="Barney B.M."/>
        </authorList>
    </citation>
    <scope>NUCLEOTIDE SEQUENCE [LARGE SCALE GENOMIC DNA]</scope>
    <source>
        <strain evidence="2 3">SAG 241.80</strain>
    </source>
</reference>
<organism evidence="2 3">
    <name type="scientific">Micractinium conductrix</name>
    <dbReference type="NCBI Taxonomy" id="554055"/>
    <lineage>
        <taxon>Eukaryota</taxon>
        <taxon>Viridiplantae</taxon>
        <taxon>Chlorophyta</taxon>
        <taxon>core chlorophytes</taxon>
        <taxon>Trebouxiophyceae</taxon>
        <taxon>Chlorellales</taxon>
        <taxon>Chlorellaceae</taxon>
        <taxon>Chlorella clade</taxon>
        <taxon>Micractinium</taxon>
    </lineage>
</organism>
<feature type="region of interest" description="Disordered" evidence="1">
    <location>
        <begin position="60"/>
        <end position="90"/>
    </location>
</feature>
<proteinExistence type="predicted"/>
<dbReference type="Proteomes" id="UP000239649">
    <property type="component" value="Unassembled WGS sequence"/>
</dbReference>
<protein>
    <submittedName>
        <fullName evidence="2">AAA family ATPase isoform B</fullName>
    </submittedName>
</protein>
<comment type="caution">
    <text evidence="2">The sequence shown here is derived from an EMBL/GenBank/DDBJ whole genome shotgun (WGS) entry which is preliminary data.</text>
</comment>
<evidence type="ECO:0000313" key="2">
    <source>
        <dbReference type="EMBL" id="PSC69108.1"/>
    </source>
</evidence>
<gene>
    <name evidence="2" type="ORF">C2E20_7365</name>
</gene>